<keyword evidence="4" id="KW-1185">Reference proteome</keyword>
<dbReference type="InterPro" id="IPR006016">
    <property type="entry name" value="UspA"/>
</dbReference>
<organism evidence="3 4">
    <name type="scientific">Longimonas halophila</name>
    <dbReference type="NCBI Taxonomy" id="1469170"/>
    <lineage>
        <taxon>Bacteria</taxon>
        <taxon>Pseudomonadati</taxon>
        <taxon>Rhodothermota</taxon>
        <taxon>Rhodothermia</taxon>
        <taxon>Rhodothermales</taxon>
        <taxon>Salisaetaceae</taxon>
        <taxon>Longimonas</taxon>
    </lineage>
</organism>
<evidence type="ECO:0000256" key="1">
    <source>
        <dbReference type="ARBA" id="ARBA00008791"/>
    </source>
</evidence>
<reference evidence="3 4" key="1">
    <citation type="submission" date="2017-10" db="EMBL/GenBank/DDBJ databases">
        <title>Draft genome of Longimonas halophila.</title>
        <authorList>
            <person name="Goh K.M."/>
            <person name="Shamsir M.S."/>
            <person name="Lim S.W."/>
        </authorList>
    </citation>
    <scope>NUCLEOTIDE SEQUENCE [LARGE SCALE GENOMIC DNA]</scope>
    <source>
        <strain evidence="3 4">KCTC 42399</strain>
    </source>
</reference>
<dbReference type="EMBL" id="PDEP01000003">
    <property type="protein sequence ID" value="PEN08359.1"/>
    <property type="molecule type" value="Genomic_DNA"/>
</dbReference>
<dbReference type="RefSeq" id="WP_098061398.1">
    <property type="nucleotide sequence ID" value="NZ_PDEP01000003.1"/>
</dbReference>
<comment type="caution">
    <text evidence="3">The sequence shown here is derived from an EMBL/GenBank/DDBJ whole genome shotgun (WGS) entry which is preliminary data.</text>
</comment>
<name>A0A2H3NR48_9BACT</name>
<evidence type="ECO:0000313" key="3">
    <source>
        <dbReference type="EMBL" id="PEN08359.1"/>
    </source>
</evidence>
<evidence type="ECO:0000259" key="2">
    <source>
        <dbReference type="Pfam" id="PF00582"/>
    </source>
</evidence>
<protein>
    <submittedName>
        <fullName evidence="3">Universal stress protein UspA</fullName>
    </submittedName>
</protein>
<comment type="similarity">
    <text evidence="1">Belongs to the universal stress protein A family.</text>
</comment>
<dbReference type="PANTHER" id="PTHR46268:SF6">
    <property type="entry name" value="UNIVERSAL STRESS PROTEIN UP12"/>
    <property type="match status" value="1"/>
</dbReference>
<gene>
    <name evidence="3" type="ORF">CRI93_04385</name>
</gene>
<dbReference type="Pfam" id="PF00582">
    <property type="entry name" value="Usp"/>
    <property type="match status" value="1"/>
</dbReference>
<dbReference type="AlphaFoldDB" id="A0A2H3NR48"/>
<dbReference type="CDD" id="cd00293">
    <property type="entry name" value="USP-like"/>
    <property type="match status" value="1"/>
</dbReference>
<accession>A0A2H3NR48</accession>
<feature type="domain" description="UspA" evidence="2">
    <location>
        <begin position="1"/>
        <end position="163"/>
    </location>
</feature>
<dbReference type="SUPFAM" id="SSF52402">
    <property type="entry name" value="Adenine nucleotide alpha hydrolases-like"/>
    <property type="match status" value="1"/>
</dbReference>
<dbReference type="PANTHER" id="PTHR46268">
    <property type="entry name" value="STRESS RESPONSE PROTEIN NHAX"/>
    <property type="match status" value="1"/>
</dbReference>
<evidence type="ECO:0000313" key="4">
    <source>
        <dbReference type="Proteomes" id="UP000221024"/>
    </source>
</evidence>
<dbReference type="PRINTS" id="PR01438">
    <property type="entry name" value="UNVRSLSTRESS"/>
</dbReference>
<dbReference type="InterPro" id="IPR006015">
    <property type="entry name" value="Universal_stress_UspA"/>
</dbReference>
<sequence>MYDNILYPTDGSPGADAALAHCRHLAESYGATVHVLHAVEQLDSYGLSSDLKVEQPRGTVGDAEGKGTGMVGSRTKREEMQESIKAHGAQIVADAASRLGGVETQTMLEVGNPYKVILEGASDCNADLIVMGTHGRTGLDRYLIGSVAEKVVRMSDVPVLTVRQEDT</sequence>
<dbReference type="Proteomes" id="UP000221024">
    <property type="component" value="Unassembled WGS sequence"/>
</dbReference>
<dbReference type="InterPro" id="IPR014729">
    <property type="entry name" value="Rossmann-like_a/b/a_fold"/>
</dbReference>
<dbReference type="Gene3D" id="3.40.50.620">
    <property type="entry name" value="HUPs"/>
    <property type="match status" value="1"/>
</dbReference>
<proteinExistence type="inferred from homology"/>
<dbReference type="OrthoDB" id="9788959at2"/>